<dbReference type="Pfam" id="PF00805">
    <property type="entry name" value="Pentapeptide"/>
    <property type="match status" value="1"/>
</dbReference>
<evidence type="ECO:0000313" key="5">
    <source>
        <dbReference type="Proteomes" id="UP000322530"/>
    </source>
</evidence>
<proteinExistence type="predicted"/>
<dbReference type="PANTHER" id="PTHR19879:SF9">
    <property type="entry name" value="TRANSCRIPTION INITIATION FACTOR TFIID SUBUNIT 5"/>
    <property type="match status" value="1"/>
</dbReference>
<dbReference type="InterPro" id="IPR019775">
    <property type="entry name" value="WD40_repeat_CS"/>
</dbReference>
<name>A0A5A5TA97_9CHLR</name>
<dbReference type="PROSITE" id="PS50294">
    <property type="entry name" value="WD_REPEATS_REGION"/>
    <property type="match status" value="1"/>
</dbReference>
<dbReference type="Pfam" id="PF00400">
    <property type="entry name" value="WD40"/>
    <property type="match status" value="2"/>
</dbReference>
<reference evidence="4 5" key="1">
    <citation type="submission" date="2019-01" db="EMBL/GenBank/DDBJ databases">
        <title>Draft genome sequence of Dictyobacter sp. Uno17.</title>
        <authorList>
            <person name="Wang C.M."/>
            <person name="Zheng Y."/>
            <person name="Sakai Y."/>
            <person name="Abe K."/>
            <person name="Yokota A."/>
            <person name="Yabe S."/>
        </authorList>
    </citation>
    <scope>NUCLEOTIDE SEQUENCE [LARGE SCALE GENOMIC DNA]</scope>
    <source>
        <strain evidence="4 5">Uno17</strain>
    </source>
</reference>
<dbReference type="InterPro" id="IPR001646">
    <property type="entry name" value="5peptide_repeat"/>
</dbReference>
<dbReference type="PROSITE" id="PS00678">
    <property type="entry name" value="WD_REPEATS_1"/>
    <property type="match status" value="1"/>
</dbReference>
<comment type="caution">
    <text evidence="4">The sequence shown here is derived from an EMBL/GenBank/DDBJ whole genome shotgun (WGS) entry which is preliminary data.</text>
</comment>
<dbReference type="SMART" id="SM00320">
    <property type="entry name" value="WD40"/>
    <property type="match status" value="4"/>
</dbReference>
<dbReference type="EMBL" id="BIXY01000015">
    <property type="protein sequence ID" value="GCF07824.1"/>
    <property type="molecule type" value="Genomic_DNA"/>
</dbReference>
<sequence length="547" mass="62794">MRKIYVYQNLDGYNFTGAELVGANFSHASLRETVFTHAQLDYADFRYADMTDVKLLARPYFSHAALSPDGTWLASGTYFENHNILLWNLQDEGRIRTLPGHFNNLTSLAFHPHKPYLVSGGSDYTIHFWNLNNGRREYTLPIKGMAEHLSFSPDGYLLAEYDSEGKIFLIDIVNKKQIQELPGMTSAFAFSNDSHFFAVASKRGEIILWDVVKQQKIGVFRIPGKAHALSFYPFSNHKIFVLMEGKSRGRDVWLIDLATGIVQSRLRDSQEEQVPYLDNLSTMTVLPWNAQIVVSDKNNHAIELWDMITHKKITAFHLKGHYIENIYVNAHTQSLIVPLQKECAFIDLNTQQQRIIHPKPACKGANIFGVKGLTSQQRELLLEGGAVEIEKRLPRNSSSARHVHPLEDQSMAKCMLLDKYRKNAGDIYTFTVSVERDGSILFAEEYFYAPQKNEPARKYIYSLSIFGYQARRFLIELAHASKIEPAKIAHIQKNPFMLYLLEKLIQKGIFTAEEDQKFTANLQAIRILLEHKDIPYELSLWRWADID</sequence>
<dbReference type="AlphaFoldDB" id="A0A5A5TA97"/>
<organism evidence="4 5">
    <name type="scientific">Dictyobacter arantiisoli</name>
    <dbReference type="NCBI Taxonomy" id="2014874"/>
    <lineage>
        <taxon>Bacteria</taxon>
        <taxon>Bacillati</taxon>
        <taxon>Chloroflexota</taxon>
        <taxon>Ktedonobacteria</taxon>
        <taxon>Ktedonobacterales</taxon>
        <taxon>Dictyobacteraceae</taxon>
        <taxon>Dictyobacter</taxon>
    </lineage>
</organism>
<keyword evidence="2" id="KW-0677">Repeat</keyword>
<dbReference type="OrthoDB" id="9812686at2"/>
<dbReference type="RefSeq" id="WP_149400834.1">
    <property type="nucleotide sequence ID" value="NZ_BIXY01000015.1"/>
</dbReference>
<dbReference type="PROSITE" id="PS50082">
    <property type="entry name" value="WD_REPEATS_2"/>
    <property type="match status" value="1"/>
</dbReference>
<dbReference type="PANTHER" id="PTHR19879">
    <property type="entry name" value="TRANSCRIPTION INITIATION FACTOR TFIID"/>
    <property type="match status" value="1"/>
</dbReference>
<keyword evidence="1 3" id="KW-0853">WD repeat</keyword>
<gene>
    <name evidence="4" type="ORF">KDI_13880</name>
</gene>
<evidence type="ECO:0000256" key="3">
    <source>
        <dbReference type="PROSITE-ProRule" id="PRU00221"/>
    </source>
</evidence>
<dbReference type="SUPFAM" id="SSF141571">
    <property type="entry name" value="Pentapeptide repeat-like"/>
    <property type="match status" value="1"/>
</dbReference>
<evidence type="ECO:0000313" key="4">
    <source>
        <dbReference type="EMBL" id="GCF07824.1"/>
    </source>
</evidence>
<dbReference type="InterPro" id="IPR015943">
    <property type="entry name" value="WD40/YVTN_repeat-like_dom_sf"/>
</dbReference>
<dbReference type="Gene3D" id="2.130.10.10">
    <property type="entry name" value="YVTN repeat-like/Quinoprotein amine dehydrogenase"/>
    <property type="match status" value="1"/>
</dbReference>
<evidence type="ECO:0000256" key="1">
    <source>
        <dbReference type="ARBA" id="ARBA00022574"/>
    </source>
</evidence>
<protein>
    <submittedName>
        <fullName evidence="4">Uncharacterized protein</fullName>
    </submittedName>
</protein>
<evidence type="ECO:0000256" key="2">
    <source>
        <dbReference type="ARBA" id="ARBA00022737"/>
    </source>
</evidence>
<dbReference type="Proteomes" id="UP000322530">
    <property type="component" value="Unassembled WGS sequence"/>
</dbReference>
<dbReference type="InterPro" id="IPR001680">
    <property type="entry name" value="WD40_rpt"/>
</dbReference>
<feature type="repeat" description="WD" evidence="3">
    <location>
        <begin position="98"/>
        <end position="139"/>
    </location>
</feature>
<dbReference type="SUPFAM" id="SSF50978">
    <property type="entry name" value="WD40 repeat-like"/>
    <property type="match status" value="1"/>
</dbReference>
<accession>A0A5A5TA97</accession>
<dbReference type="Gene3D" id="2.160.20.80">
    <property type="entry name" value="E3 ubiquitin-protein ligase SopA"/>
    <property type="match status" value="1"/>
</dbReference>
<keyword evidence="5" id="KW-1185">Reference proteome</keyword>
<dbReference type="InterPro" id="IPR036322">
    <property type="entry name" value="WD40_repeat_dom_sf"/>
</dbReference>